<name>A0AAU7CEN0_9BACT</name>
<accession>A0AAU7CEN0</accession>
<gene>
    <name evidence="2" type="ORF">V5E97_34465</name>
</gene>
<dbReference type="SUPFAM" id="SSF52266">
    <property type="entry name" value="SGNH hydrolase"/>
    <property type="match status" value="1"/>
</dbReference>
<organism evidence="2">
    <name type="scientific">Singulisphaera sp. Ch08</name>
    <dbReference type="NCBI Taxonomy" id="3120278"/>
    <lineage>
        <taxon>Bacteria</taxon>
        <taxon>Pseudomonadati</taxon>
        <taxon>Planctomycetota</taxon>
        <taxon>Planctomycetia</taxon>
        <taxon>Isosphaerales</taxon>
        <taxon>Isosphaeraceae</taxon>
        <taxon>Singulisphaera</taxon>
    </lineage>
</organism>
<dbReference type="RefSeq" id="WP_406696110.1">
    <property type="nucleotide sequence ID" value="NZ_CP155447.1"/>
</dbReference>
<protein>
    <recommendedName>
        <fullName evidence="3">AlgX/AlgJ SGNH hydrolase-like domain-containing protein</fullName>
    </recommendedName>
</protein>
<keyword evidence="1" id="KW-0812">Transmembrane</keyword>
<evidence type="ECO:0008006" key="3">
    <source>
        <dbReference type="Google" id="ProtNLM"/>
    </source>
</evidence>
<dbReference type="EMBL" id="CP155447">
    <property type="protein sequence ID" value="XBH03377.1"/>
    <property type="molecule type" value="Genomic_DNA"/>
</dbReference>
<reference evidence="2" key="1">
    <citation type="submission" date="2024-05" db="EMBL/GenBank/DDBJ databases">
        <title>Planctomycetes of the genus Singulisphaera possess chitinolytic capabilities.</title>
        <authorList>
            <person name="Ivanova A."/>
        </authorList>
    </citation>
    <scope>NUCLEOTIDE SEQUENCE</scope>
    <source>
        <strain evidence="2">Ch08T</strain>
    </source>
</reference>
<keyword evidence="1" id="KW-0472">Membrane</keyword>
<sequence length="386" mass="42763">MNDVPRDHRRGLVPIGLLGMIVLVTTIELGVMRGNLDFMDNVAVSWKYTGKIVKRKAKGNSILCFGDSMLKFGLLPRVLAEGTGQKTYSLAVLSGSAPSSYYLLRRALDTGARPSAVIVDFARGILGDGPASETRPYPWVELLKPREAAELCWTAKDPNLVASIGLRSVLHSVRQRHEIRAHVMAMLGGKPTGQRDVAPALWRNWNTNDGGQANPKVEPFADVVVPESHPIKSGTWRCHPVNETYLHRFVELAQSHGIKVYWMLTPVTPGTFSHWVHSGDEQLFVDYVQQQQARFPGLVVLDARQSGYERSVFVDGVHLDRDGAAALSAGVSQALQVSISESKSKSERTTWIKIPAFDDQLPRVAIEDVTESRLALKSVLEQRKRR</sequence>
<evidence type="ECO:0000256" key="1">
    <source>
        <dbReference type="SAM" id="Phobius"/>
    </source>
</evidence>
<keyword evidence="1" id="KW-1133">Transmembrane helix</keyword>
<feature type="transmembrane region" description="Helical" evidence="1">
    <location>
        <begin position="12"/>
        <end position="32"/>
    </location>
</feature>
<proteinExistence type="predicted"/>
<evidence type="ECO:0000313" key="2">
    <source>
        <dbReference type="EMBL" id="XBH03377.1"/>
    </source>
</evidence>
<dbReference type="AlphaFoldDB" id="A0AAU7CEN0"/>